<feature type="compositionally biased region" description="Polar residues" evidence="1">
    <location>
        <begin position="477"/>
        <end position="492"/>
    </location>
</feature>
<feature type="compositionally biased region" description="Basic and acidic residues" evidence="1">
    <location>
        <begin position="463"/>
        <end position="476"/>
    </location>
</feature>
<feature type="region of interest" description="Disordered" evidence="1">
    <location>
        <begin position="873"/>
        <end position="916"/>
    </location>
</feature>
<feature type="compositionally biased region" description="Basic and acidic residues" evidence="1">
    <location>
        <begin position="88"/>
        <end position="102"/>
    </location>
</feature>
<feature type="compositionally biased region" description="Basic residues" evidence="1">
    <location>
        <begin position="237"/>
        <end position="247"/>
    </location>
</feature>
<feature type="region of interest" description="Disordered" evidence="1">
    <location>
        <begin position="453"/>
        <end position="495"/>
    </location>
</feature>
<keyword evidence="3" id="KW-1185">Reference proteome</keyword>
<proteinExistence type="predicted"/>
<feature type="region of interest" description="Disordered" evidence="1">
    <location>
        <begin position="1"/>
        <end position="20"/>
    </location>
</feature>
<accession>A0ABD3T5T0</accession>
<feature type="compositionally biased region" description="Polar residues" evidence="1">
    <location>
        <begin position="453"/>
        <end position="462"/>
    </location>
</feature>
<dbReference type="EMBL" id="JBJQND010000019">
    <property type="protein sequence ID" value="KAL3831712.1"/>
    <property type="molecule type" value="Genomic_DNA"/>
</dbReference>
<feature type="region of interest" description="Disordered" evidence="1">
    <location>
        <begin position="1147"/>
        <end position="1265"/>
    </location>
</feature>
<feature type="compositionally biased region" description="Basic and acidic residues" evidence="1">
    <location>
        <begin position="595"/>
        <end position="622"/>
    </location>
</feature>
<name>A0ABD3T5T0_SINWO</name>
<evidence type="ECO:0000313" key="2">
    <source>
        <dbReference type="EMBL" id="KAL3831712.1"/>
    </source>
</evidence>
<sequence>MYMNLERRENRFDPTGPFRTTPKMHKFDFMYKVLDKVVLDKLPSARKSDVTSNSTAETQSTTRQTSGRKRHTFDGSKFEEDSSSNTKSTKENEDSATKETAYRIKPQLEQTSRSVVLHREAERLTNYANKVFEEIPLQKLQLIHRHRPAYSHKIPDKPEFGKCQGYSRHVGAVLHSDKFVDYYVKEGLHVGMSKRKDFKESQKFCCNTASPREKMQRSKTDIAKPRQSGYELGLYRTKTRMSRKLSSHNKSPPSKRSLDSTTTLGFSSSVRSDHVPSRPLPPIQKRYNSSKDMREINKIDISLPNNLNGYEKNVAELDTHSVNGKIKPRKCVLQENERTYHQLVENKNDQEKMMTRDYNEHSILNINANTEPKLSSILLESSTTTNILTEDMHSNFRQITVSEAPKDARTSTPISPKKEEDYIADKTGNVRTVFYDNETMKLDVVSITEVENNVTNEGTTQEGSEHEGEISNKKDANQNVQETTSSPHGNTQKTDEAQEIIKPQNNLYADMPQRNAAFIDKRLIRNDKSDTVASTKVDTTGEEQSDTKSESESAISVTSNTEEEKTPIVNYEDKLWNSFDDAKEQQQENTSFEENVMRDDAIKEAKQEKDEMIEKNNGNDDDKSTEEEFNDQKHSQNMSEKLTDDDNYEVNVLGAEDIIPSEHCANETSNWSRSLKQETSFSDNERNETVTEQHISSGLSEDSLSRLATQKRYSLTLSDNDVDRTDSAVIEVNNKPSSETEQVQVLTAIPSSVVDLSENEYSDTSSSEDGTSEGNVSDVNEGHIENIENTRSGMPDENTPVEDPCTKNAEKVLSTQPENKHVKPDVDIPGAIIHDPKTLDDVTNGRDATVMTEYNTNADSSVQLKHTIPEKYEKEQPLEQKSELEPHTVKDSETRNKSNETEEQTTEMEIPKETRTDAAVGVLQQAKEESNVMHVTNLEIQEWQEERSEEFVEEIAEERSLELENGTVSDKDALLNEIHVIGNLQDETDEPLRKEEETIELNLESELTVRIYAETDIEVKAHSIKDSEPRKSPETEYQTTKTESPKKTGTVVTGELLTDSEEQSNIINTNNLEIQEWQEEKSEEFVEVIAEEHSLELENGNVSDKDAIYSEPQATVNLHYETDEPLTKAQETIALNQELMLTMSTHAETDAETKPMDSTNISDIGTHRRNDTSESTVPDPDINEGQYDNSKEIKEPSILEKHERTTVKENGQHIETQTVLDEENILATKIFEDSPNVSESETESISDNEIPGCRQNDTESYTKPESLKFDYTISMSTDDSKAEKIEHSTTQAEQLNLPDNGDRN</sequence>
<feature type="compositionally biased region" description="Basic and acidic residues" evidence="1">
    <location>
        <begin position="1189"/>
        <end position="1212"/>
    </location>
</feature>
<evidence type="ECO:0000256" key="1">
    <source>
        <dbReference type="SAM" id="MobiDB-lite"/>
    </source>
</evidence>
<feature type="region of interest" description="Disordered" evidence="1">
    <location>
        <begin position="754"/>
        <end position="781"/>
    </location>
</feature>
<comment type="caution">
    <text evidence="2">The sequence shown here is derived from an EMBL/GenBank/DDBJ whole genome shotgun (WGS) entry which is preliminary data.</text>
</comment>
<feature type="compositionally biased region" description="Basic and acidic residues" evidence="1">
    <location>
        <begin position="873"/>
        <end position="900"/>
    </location>
</feature>
<feature type="compositionally biased region" description="Basic and acidic residues" evidence="1">
    <location>
        <begin position="211"/>
        <end position="224"/>
    </location>
</feature>
<evidence type="ECO:0000313" key="3">
    <source>
        <dbReference type="Proteomes" id="UP001634394"/>
    </source>
</evidence>
<feature type="region of interest" description="Disordered" evidence="1">
    <location>
        <begin position="1278"/>
        <end position="1304"/>
    </location>
</feature>
<feature type="region of interest" description="Disordered" evidence="1">
    <location>
        <begin position="817"/>
        <end position="840"/>
    </location>
</feature>
<feature type="compositionally biased region" description="Polar residues" evidence="1">
    <location>
        <begin position="50"/>
        <end position="65"/>
    </location>
</feature>
<feature type="region of interest" description="Disordered" evidence="1">
    <location>
        <begin position="1022"/>
        <end position="1049"/>
    </location>
</feature>
<feature type="compositionally biased region" description="Low complexity" evidence="1">
    <location>
        <begin position="762"/>
        <end position="774"/>
    </location>
</feature>
<gene>
    <name evidence="2" type="ORF">ACJMK2_023428</name>
</gene>
<feature type="region of interest" description="Disordered" evidence="1">
    <location>
        <begin position="532"/>
        <end position="646"/>
    </location>
</feature>
<protein>
    <submittedName>
        <fullName evidence="2">Uncharacterized protein</fullName>
    </submittedName>
</protein>
<reference evidence="2 3" key="1">
    <citation type="submission" date="2024-11" db="EMBL/GenBank/DDBJ databases">
        <title>Chromosome-level genome assembly of the freshwater bivalve Anodonta woodiana.</title>
        <authorList>
            <person name="Chen X."/>
        </authorList>
    </citation>
    <scope>NUCLEOTIDE SEQUENCE [LARGE SCALE GENOMIC DNA]</scope>
    <source>
        <strain evidence="2">MN2024</strain>
        <tissue evidence="2">Gills</tissue>
    </source>
</reference>
<organism evidence="2 3">
    <name type="scientific">Sinanodonta woodiana</name>
    <name type="common">Chinese pond mussel</name>
    <name type="synonym">Anodonta woodiana</name>
    <dbReference type="NCBI Taxonomy" id="1069815"/>
    <lineage>
        <taxon>Eukaryota</taxon>
        <taxon>Metazoa</taxon>
        <taxon>Spiralia</taxon>
        <taxon>Lophotrochozoa</taxon>
        <taxon>Mollusca</taxon>
        <taxon>Bivalvia</taxon>
        <taxon>Autobranchia</taxon>
        <taxon>Heteroconchia</taxon>
        <taxon>Palaeoheterodonta</taxon>
        <taxon>Unionida</taxon>
        <taxon>Unionoidea</taxon>
        <taxon>Unionidae</taxon>
        <taxon>Unioninae</taxon>
        <taxon>Sinanodonta</taxon>
    </lineage>
</organism>
<feature type="compositionally biased region" description="Basic and acidic residues" evidence="1">
    <location>
        <begin position="1022"/>
        <end position="1034"/>
    </location>
</feature>
<feature type="region of interest" description="Disordered" evidence="1">
    <location>
        <begin position="45"/>
        <end position="105"/>
    </location>
</feature>
<dbReference type="Proteomes" id="UP001634394">
    <property type="component" value="Unassembled WGS sequence"/>
</dbReference>
<feature type="compositionally biased region" description="Polar residues" evidence="1">
    <location>
        <begin position="248"/>
        <end position="270"/>
    </location>
</feature>
<feature type="region of interest" description="Disordered" evidence="1">
    <location>
        <begin position="210"/>
        <end position="286"/>
    </location>
</feature>
<feature type="compositionally biased region" description="Basic and acidic residues" evidence="1">
    <location>
        <begin position="562"/>
        <end position="586"/>
    </location>
</feature>
<feature type="compositionally biased region" description="Basic and acidic residues" evidence="1">
    <location>
        <begin position="1"/>
        <end position="12"/>
    </location>
</feature>
<feature type="compositionally biased region" description="Polar residues" evidence="1">
    <location>
        <begin position="666"/>
        <end position="682"/>
    </location>
</feature>
<feature type="region of interest" description="Disordered" evidence="1">
    <location>
        <begin position="666"/>
        <end position="687"/>
    </location>
</feature>
<feature type="compositionally biased region" description="Basic and acidic residues" evidence="1">
    <location>
        <begin position="1278"/>
        <end position="1287"/>
    </location>
</feature>
<feature type="compositionally biased region" description="Basic and acidic residues" evidence="1">
    <location>
        <begin position="1256"/>
        <end position="1265"/>
    </location>
</feature>